<keyword evidence="8" id="KW-1185">Reference proteome</keyword>
<sequence length="163" mass="16910">MAQGGLLSRAGALLGFVTVACWGGVGGALVSQYMFDMPPCPWCTLQRLIFLVIGLLALVGALMPWITPRRVLAGAGAVLALCGMAAALWQHLVAAASASCNLTLADKILDALGLFELAPSVFAPMASCAEAAVNLLGVPYAYWSLALFLICGAVCVQVTRLTR</sequence>
<keyword evidence="4 6" id="KW-1133">Transmembrane helix</keyword>
<evidence type="ECO:0000256" key="4">
    <source>
        <dbReference type="ARBA" id="ARBA00022989"/>
    </source>
</evidence>
<dbReference type="Gene3D" id="1.20.1550.10">
    <property type="entry name" value="DsbB-like"/>
    <property type="match status" value="1"/>
</dbReference>
<organism evidence="7 8">
    <name type="scientific">Ideonella livida</name>
    <dbReference type="NCBI Taxonomy" id="2707176"/>
    <lineage>
        <taxon>Bacteria</taxon>
        <taxon>Pseudomonadati</taxon>
        <taxon>Pseudomonadota</taxon>
        <taxon>Betaproteobacteria</taxon>
        <taxon>Burkholderiales</taxon>
        <taxon>Sphaerotilaceae</taxon>
        <taxon>Ideonella</taxon>
    </lineage>
</organism>
<name>A0A7C9PH93_9BURK</name>
<dbReference type="InterPro" id="IPR023380">
    <property type="entry name" value="DsbB-like_sf"/>
</dbReference>
<dbReference type="InterPro" id="IPR050183">
    <property type="entry name" value="DsbB"/>
</dbReference>
<dbReference type="SUPFAM" id="SSF158442">
    <property type="entry name" value="DsbB-like"/>
    <property type="match status" value="1"/>
</dbReference>
<feature type="transmembrane region" description="Helical" evidence="6">
    <location>
        <begin position="71"/>
        <end position="89"/>
    </location>
</feature>
<proteinExistence type="predicted"/>
<accession>A0A7C9PH93</accession>
<dbReference type="GO" id="GO:0005886">
    <property type="term" value="C:plasma membrane"/>
    <property type="evidence" value="ECO:0007669"/>
    <property type="project" value="UniProtKB-SubCell"/>
</dbReference>
<keyword evidence="2" id="KW-1003">Cell membrane</keyword>
<keyword evidence="5 6" id="KW-0472">Membrane</keyword>
<dbReference type="InterPro" id="IPR003752">
    <property type="entry name" value="DiS_bond_form_DsbB/BdbC"/>
</dbReference>
<dbReference type="GO" id="GO:0015035">
    <property type="term" value="F:protein-disulfide reductase activity"/>
    <property type="evidence" value="ECO:0007669"/>
    <property type="project" value="InterPro"/>
</dbReference>
<evidence type="ECO:0000256" key="3">
    <source>
        <dbReference type="ARBA" id="ARBA00022692"/>
    </source>
</evidence>
<gene>
    <name evidence="7" type="ORF">G3A44_10670</name>
</gene>
<feature type="transmembrane region" description="Helical" evidence="6">
    <location>
        <begin position="12"/>
        <end position="35"/>
    </location>
</feature>
<dbReference type="Proteomes" id="UP000484255">
    <property type="component" value="Unassembled WGS sequence"/>
</dbReference>
<comment type="subcellular location">
    <subcellularLocation>
        <location evidence="1">Cell membrane</location>
        <topology evidence="1">Multi-pass membrane protein</topology>
    </subcellularLocation>
</comment>
<dbReference type="PANTHER" id="PTHR36570">
    <property type="entry name" value="DISULFIDE BOND FORMATION PROTEIN B"/>
    <property type="match status" value="1"/>
</dbReference>
<dbReference type="RefSeq" id="WP_163457506.1">
    <property type="nucleotide sequence ID" value="NZ_JAAGOH010000011.1"/>
</dbReference>
<dbReference type="GO" id="GO:0006457">
    <property type="term" value="P:protein folding"/>
    <property type="evidence" value="ECO:0007669"/>
    <property type="project" value="InterPro"/>
</dbReference>
<comment type="caution">
    <text evidence="7">The sequence shown here is derived from an EMBL/GenBank/DDBJ whole genome shotgun (WGS) entry which is preliminary data.</text>
</comment>
<reference evidence="7 8" key="1">
    <citation type="submission" date="2020-02" db="EMBL/GenBank/DDBJ databases">
        <title>Ideonella bacterium strain TBM-1.</title>
        <authorList>
            <person name="Chen W.-M."/>
        </authorList>
    </citation>
    <scope>NUCLEOTIDE SEQUENCE [LARGE SCALE GENOMIC DNA]</scope>
    <source>
        <strain evidence="7 8">TBM-1</strain>
    </source>
</reference>
<dbReference type="EMBL" id="JAAGOH010000011">
    <property type="protein sequence ID" value="NDY91649.1"/>
    <property type="molecule type" value="Genomic_DNA"/>
</dbReference>
<dbReference type="Pfam" id="PF02600">
    <property type="entry name" value="DsbB"/>
    <property type="match status" value="1"/>
</dbReference>
<keyword evidence="3 6" id="KW-0812">Transmembrane</keyword>
<evidence type="ECO:0000313" key="8">
    <source>
        <dbReference type="Proteomes" id="UP000484255"/>
    </source>
</evidence>
<evidence type="ECO:0000256" key="6">
    <source>
        <dbReference type="SAM" id="Phobius"/>
    </source>
</evidence>
<feature type="transmembrane region" description="Helical" evidence="6">
    <location>
        <begin position="47"/>
        <end position="66"/>
    </location>
</feature>
<feature type="transmembrane region" description="Helical" evidence="6">
    <location>
        <begin position="140"/>
        <end position="159"/>
    </location>
</feature>
<evidence type="ECO:0000256" key="1">
    <source>
        <dbReference type="ARBA" id="ARBA00004651"/>
    </source>
</evidence>
<protein>
    <submittedName>
        <fullName evidence="7">Disulfide bond formation protein B</fullName>
    </submittedName>
</protein>
<evidence type="ECO:0000313" key="7">
    <source>
        <dbReference type="EMBL" id="NDY91649.1"/>
    </source>
</evidence>
<evidence type="ECO:0000256" key="5">
    <source>
        <dbReference type="ARBA" id="ARBA00023136"/>
    </source>
</evidence>
<evidence type="ECO:0000256" key="2">
    <source>
        <dbReference type="ARBA" id="ARBA00022475"/>
    </source>
</evidence>
<dbReference type="PANTHER" id="PTHR36570:SF3">
    <property type="entry name" value="DISULFIDE BOND FORMATION PROTEIN B"/>
    <property type="match status" value="1"/>
</dbReference>
<dbReference type="AlphaFoldDB" id="A0A7C9PH93"/>